<feature type="compositionally biased region" description="Gly residues" evidence="1">
    <location>
        <begin position="11"/>
        <end position="21"/>
    </location>
</feature>
<evidence type="ECO:0000313" key="3">
    <source>
        <dbReference type="Proteomes" id="UP000694417"/>
    </source>
</evidence>
<name>A0A8D2IAE2_UROPR</name>
<dbReference type="Ensembl" id="ENSUPAT00010028411.1">
    <property type="protein sequence ID" value="ENSUPAP00010024974.1"/>
    <property type="gene ID" value="ENSUPAG00010019780.1"/>
</dbReference>
<reference evidence="2" key="1">
    <citation type="submission" date="2025-08" db="UniProtKB">
        <authorList>
            <consortium name="Ensembl"/>
        </authorList>
    </citation>
    <scope>IDENTIFICATION</scope>
</reference>
<feature type="compositionally biased region" description="Basic and acidic residues" evidence="1">
    <location>
        <begin position="26"/>
        <end position="46"/>
    </location>
</feature>
<accession>A0A8D2IAE2</accession>
<proteinExistence type="predicted"/>
<keyword evidence="3" id="KW-1185">Reference proteome</keyword>
<organism evidence="2 3">
    <name type="scientific">Urocitellus parryii</name>
    <name type="common">Arctic ground squirrel</name>
    <name type="synonym">Spermophilus parryii</name>
    <dbReference type="NCBI Taxonomy" id="9999"/>
    <lineage>
        <taxon>Eukaryota</taxon>
        <taxon>Metazoa</taxon>
        <taxon>Chordata</taxon>
        <taxon>Craniata</taxon>
        <taxon>Vertebrata</taxon>
        <taxon>Euteleostomi</taxon>
        <taxon>Mammalia</taxon>
        <taxon>Eutheria</taxon>
        <taxon>Euarchontoglires</taxon>
        <taxon>Glires</taxon>
        <taxon>Rodentia</taxon>
        <taxon>Sciuromorpha</taxon>
        <taxon>Sciuridae</taxon>
        <taxon>Xerinae</taxon>
        <taxon>Marmotini</taxon>
        <taxon>Urocitellus</taxon>
    </lineage>
</organism>
<evidence type="ECO:0000256" key="1">
    <source>
        <dbReference type="SAM" id="MobiDB-lite"/>
    </source>
</evidence>
<dbReference type="GeneTree" id="ENSGT00860000135813"/>
<dbReference type="Proteomes" id="UP000694417">
    <property type="component" value="Unplaced"/>
</dbReference>
<feature type="region of interest" description="Disordered" evidence="1">
    <location>
        <begin position="1"/>
        <end position="77"/>
    </location>
</feature>
<protein>
    <submittedName>
        <fullName evidence="2">Uncharacterized protein</fullName>
    </submittedName>
</protein>
<evidence type="ECO:0000313" key="2">
    <source>
        <dbReference type="Ensembl" id="ENSUPAP00010024974.1"/>
    </source>
</evidence>
<dbReference type="AlphaFoldDB" id="A0A8D2IAE2"/>
<reference evidence="2" key="2">
    <citation type="submission" date="2025-09" db="UniProtKB">
        <authorList>
            <consortium name="Ensembl"/>
        </authorList>
    </citation>
    <scope>IDENTIFICATION</scope>
</reference>
<sequence length="201" mass="22465">PDLNPETSKGRTGGGVRGGLPGASPRARDRCGVNRVATHDPWELLRPRRPPLPGECKQNPLLPLQDPQSRRCAPESQSCTSRAQISLRQNPSWRTKYRFQAPFAGLKARGRKRTHPLASGCSRTRVPKSEIPVLRFPTALGEPRPIWGFSWSRRLRTLGSTPLRRFLIRCHLGGSGSPWRLRFRFVGSHSQRDPSKLPAAS</sequence>